<dbReference type="Proteomes" id="UP001165121">
    <property type="component" value="Unassembled WGS sequence"/>
</dbReference>
<protein>
    <submittedName>
        <fullName evidence="3">Unnamed protein product</fullName>
    </submittedName>
</protein>
<evidence type="ECO:0000256" key="2">
    <source>
        <dbReference type="SAM" id="MobiDB-lite"/>
    </source>
</evidence>
<feature type="compositionally biased region" description="Acidic residues" evidence="2">
    <location>
        <begin position="494"/>
        <end position="506"/>
    </location>
</feature>
<keyword evidence="1" id="KW-0175">Coiled coil</keyword>
<feature type="coiled-coil region" evidence="1">
    <location>
        <begin position="362"/>
        <end position="428"/>
    </location>
</feature>
<reference evidence="3" key="1">
    <citation type="submission" date="2023-04" db="EMBL/GenBank/DDBJ databases">
        <title>Phytophthora fragariaefolia NBRC 109709.</title>
        <authorList>
            <person name="Ichikawa N."/>
            <person name="Sato H."/>
            <person name="Tonouchi N."/>
        </authorList>
    </citation>
    <scope>NUCLEOTIDE SEQUENCE</scope>
    <source>
        <strain evidence="3">NBRC 109709</strain>
    </source>
</reference>
<dbReference type="AlphaFoldDB" id="A0A9W7CSX8"/>
<comment type="caution">
    <text evidence="3">The sequence shown here is derived from an EMBL/GenBank/DDBJ whole genome shotgun (WGS) entry which is preliminary data.</text>
</comment>
<accession>A0A9W7CSX8</accession>
<sequence>MVLTRAQARAKAEAQATQVNDVEGMLQSTDTEYPDATDEYDTEGASRASALVAADKSGVNIVPGVEEHIEKLAGFFFAQAQALAEGQALLQSQQEGHSNAQSAALMAVQASTETGIMQLTNQQLAIAGRFQEELMATQSAIQEQFMTMQVMQAQAGEQIERSVTEKFLNALREVQCVSQALVTAQSNGVNRLETQLDAKIDDAFQTLTSRIQRLVDKQMVVRQHASNDSEKTVELVLEFVGKSMAGINAHVKQSVDRGLQIVRDELQQELCASTVASTSEPALDAVKHRVVTEATRAERRIEAQMQRALTVFQSDMHLQVQRQEDATSILQDQFQQYCDRAQLKQGSAGDGLSGHDAKELVRKEVDDRMTNVQRQFEVVERKRQAEWRQLQASERERQAILQAKEAELRQLQAAENAREAELQSKEAELNRCMAEVVVERQRDSASADISAEIKLSVERSVQTIIDLIRGAVDRYVQTRKEVKTDIENRGNISENDEDGDNDELSEEDRNAQQRMRYALVRAQATPIHSLVVPVEGPLFEDGERFRNKYNDHVSPPVVPVRALPTQRVRGGRGRSGGRSSPDRTMDRQAIISGLQQEVAGRTEATAQRVRDSRGGGDRSGGRSGPRRTMDRQAIISGLQQEVMERAEAAAQWHRANF</sequence>
<evidence type="ECO:0000313" key="3">
    <source>
        <dbReference type="EMBL" id="GMF37409.1"/>
    </source>
</evidence>
<feature type="compositionally biased region" description="Basic and acidic residues" evidence="2">
    <location>
        <begin position="608"/>
        <end position="620"/>
    </location>
</feature>
<organism evidence="3 4">
    <name type="scientific">Phytophthora fragariaefolia</name>
    <dbReference type="NCBI Taxonomy" id="1490495"/>
    <lineage>
        <taxon>Eukaryota</taxon>
        <taxon>Sar</taxon>
        <taxon>Stramenopiles</taxon>
        <taxon>Oomycota</taxon>
        <taxon>Peronosporomycetes</taxon>
        <taxon>Peronosporales</taxon>
        <taxon>Peronosporaceae</taxon>
        <taxon>Phytophthora</taxon>
    </lineage>
</organism>
<gene>
    <name evidence="3" type="ORF">Pfra01_001048400</name>
</gene>
<dbReference type="OrthoDB" id="129607at2759"/>
<evidence type="ECO:0000256" key="1">
    <source>
        <dbReference type="SAM" id="Coils"/>
    </source>
</evidence>
<feature type="region of interest" description="Disordered" evidence="2">
    <location>
        <begin position="487"/>
        <end position="510"/>
    </location>
</feature>
<evidence type="ECO:0000313" key="4">
    <source>
        <dbReference type="Proteomes" id="UP001165121"/>
    </source>
</evidence>
<name>A0A9W7CSX8_9STRA</name>
<keyword evidence="4" id="KW-1185">Reference proteome</keyword>
<feature type="region of interest" description="Disordered" evidence="2">
    <location>
        <begin position="598"/>
        <end position="631"/>
    </location>
</feature>
<proteinExistence type="predicted"/>
<dbReference type="EMBL" id="BSXT01001007">
    <property type="protein sequence ID" value="GMF37409.1"/>
    <property type="molecule type" value="Genomic_DNA"/>
</dbReference>